<dbReference type="EMBL" id="QUNO01000004">
    <property type="protein sequence ID" value="REH50381.1"/>
    <property type="molecule type" value="Genomic_DNA"/>
</dbReference>
<comment type="caution">
    <text evidence="1">The sequence shown here is derived from an EMBL/GenBank/DDBJ whole genome shotgun (WGS) entry which is preliminary data.</text>
</comment>
<dbReference type="Proteomes" id="UP000256269">
    <property type="component" value="Unassembled WGS sequence"/>
</dbReference>
<sequence length="99" mass="10958">MAYTRGSPGGGILSAVPSKRVTITLPEDLAPRVQELADDAHMALASYVTRIVEHHVLNQDGLTAMEYWETRHSPLRKPELASADEAIEAARARLRPREQ</sequence>
<organism evidence="1 2">
    <name type="scientific">Kutzneria buriramensis</name>
    <dbReference type="NCBI Taxonomy" id="1045776"/>
    <lineage>
        <taxon>Bacteria</taxon>
        <taxon>Bacillati</taxon>
        <taxon>Actinomycetota</taxon>
        <taxon>Actinomycetes</taxon>
        <taxon>Pseudonocardiales</taxon>
        <taxon>Pseudonocardiaceae</taxon>
        <taxon>Kutzneria</taxon>
    </lineage>
</organism>
<protein>
    <recommendedName>
        <fullName evidence="3">Post-segregation antitoxin CcdA</fullName>
    </recommendedName>
</protein>
<proteinExistence type="predicted"/>
<reference evidence="1 2" key="1">
    <citation type="submission" date="2018-08" db="EMBL/GenBank/DDBJ databases">
        <title>Genomic Encyclopedia of Archaeal and Bacterial Type Strains, Phase II (KMG-II): from individual species to whole genera.</title>
        <authorList>
            <person name="Goeker M."/>
        </authorList>
    </citation>
    <scope>NUCLEOTIDE SEQUENCE [LARGE SCALE GENOMIC DNA]</scope>
    <source>
        <strain evidence="1 2">DSM 45791</strain>
    </source>
</reference>
<evidence type="ECO:0000313" key="2">
    <source>
        <dbReference type="Proteomes" id="UP000256269"/>
    </source>
</evidence>
<keyword evidence="2" id="KW-1185">Reference proteome</keyword>
<evidence type="ECO:0008006" key="3">
    <source>
        <dbReference type="Google" id="ProtNLM"/>
    </source>
</evidence>
<accession>A0A3E0HVG0</accession>
<evidence type="ECO:0000313" key="1">
    <source>
        <dbReference type="EMBL" id="REH50381.1"/>
    </source>
</evidence>
<name>A0A3E0HVG0_9PSEU</name>
<gene>
    <name evidence="1" type="ORF">BCF44_104660</name>
</gene>
<dbReference type="AlphaFoldDB" id="A0A3E0HVG0"/>